<organism evidence="1 2">
    <name type="scientific">Siminovitchia sediminis</name>
    <dbReference type="NCBI Taxonomy" id="1274353"/>
    <lineage>
        <taxon>Bacteria</taxon>
        <taxon>Bacillati</taxon>
        <taxon>Bacillota</taxon>
        <taxon>Bacilli</taxon>
        <taxon>Bacillales</taxon>
        <taxon>Bacillaceae</taxon>
        <taxon>Siminovitchia</taxon>
    </lineage>
</organism>
<protein>
    <recommendedName>
        <fullName evidence="3">MerR family transcriptional regulator</fullName>
    </recommendedName>
</protein>
<dbReference type="Gene3D" id="1.10.1660.10">
    <property type="match status" value="1"/>
</dbReference>
<dbReference type="EMBL" id="JBHUEO010000025">
    <property type="protein sequence ID" value="MFD1706982.1"/>
    <property type="molecule type" value="Genomic_DNA"/>
</dbReference>
<name>A0ABW4KFX7_9BACI</name>
<reference evidence="2" key="1">
    <citation type="journal article" date="2019" name="Int. J. Syst. Evol. Microbiol.">
        <title>The Global Catalogue of Microorganisms (GCM) 10K type strain sequencing project: providing services to taxonomists for standard genome sequencing and annotation.</title>
        <authorList>
            <consortium name="The Broad Institute Genomics Platform"/>
            <consortium name="The Broad Institute Genome Sequencing Center for Infectious Disease"/>
            <person name="Wu L."/>
            <person name="Ma J."/>
        </authorList>
    </citation>
    <scope>NUCLEOTIDE SEQUENCE [LARGE SCALE GENOMIC DNA]</scope>
    <source>
        <strain evidence="2">CGMCC 1.12295</strain>
    </source>
</reference>
<keyword evidence="2" id="KW-1185">Reference proteome</keyword>
<evidence type="ECO:0000313" key="2">
    <source>
        <dbReference type="Proteomes" id="UP001597301"/>
    </source>
</evidence>
<sequence length="166" mass="19122">MEKKLYTSDAAKILGLGVSTLRNYAIVLESKGYRFERGANNGRIFREKDIQEIQTMMSRMIDDGMTVDQAAEATARKFPRQEPDGIAAADIEKLCEKISLLEKQQTDLTEINRKLAVQVERLTEKIEDRERDQQLFQMREDAQSKKKSRGISLLRTFTFLDKKTTV</sequence>
<accession>A0ABW4KFX7</accession>
<dbReference type="InterPro" id="IPR009061">
    <property type="entry name" value="DNA-bd_dom_put_sf"/>
</dbReference>
<dbReference type="RefSeq" id="WP_380773706.1">
    <property type="nucleotide sequence ID" value="NZ_JBHUEO010000025.1"/>
</dbReference>
<evidence type="ECO:0008006" key="3">
    <source>
        <dbReference type="Google" id="ProtNLM"/>
    </source>
</evidence>
<proteinExistence type="predicted"/>
<evidence type="ECO:0000313" key="1">
    <source>
        <dbReference type="EMBL" id="MFD1706982.1"/>
    </source>
</evidence>
<comment type="caution">
    <text evidence="1">The sequence shown here is derived from an EMBL/GenBank/DDBJ whole genome shotgun (WGS) entry which is preliminary data.</text>
</comment>
<dbReference type="SUPFAM" id="SSF46955">
    <property type="entry name" value="Putative DNA-binding domain"/>
    <property type="match status" value="1"/>
</dbReference>
<gene>
    <name evidence="1" type="ORF">ACFSCZ_09590</name>
</gene>
<dbReference type="Proteomes" id="UP001597301">
    <property type="component" value="Unassembled WGS sequence"/>
</dbReference>